<organism evidence="2">
    <name type="scientific">Candidatus Kentrum sp. LPFa</name>
    <dbReference type="NCBI Taxonomy" id="2126335"/>
    <lineage>
        <taxon>Bacteria</taxon>
        <taxon>Pseudomonadati</taxon>
        <taxon>Pseudomonadota</taxon>
        <taxon>Gammaproteobacteria</taxon>
        <taxon>Candidatus Kentrum</taxon>
    </lineage>
</organism>
<protein>
    <submittedName>
        <fullName evidence="2">Uncharacterized protein</fullName>
    </submittedName>
</protein>
<dbReference type="AlphaFoldDB" id="A0A450VQ17"/>
<accession>A0A450VQ17</accession>
<name>A0A450VQ17_9GAMM</name>
<dbReference type="EMBL" id="CAADFP010000003">
    <property type="protein sequence ID" value="VFK23019.1"/>
    <property type="molecule type" value="Genomic_DNA"/>
</dbReference>
<feature type="compositionally biased region" description="Basic and acidic residues" evidence="1">
    <location>
        <begin position="90"/>
        <end position="103"/>
    </location>
</feature>
<proteinExistence type="predicted"/>
<evidence type="ECO:0000313" key="2">
    <source>
        <dbReference type="EMBL" id="VFK06870.1"/>
    </source>
</evidence>
<sequence>MKKKFKWAALAAIAATIIAVGTMANFLLNLIKDDPGSVTISENNDFVIKGNKNKGPVFGENDGVINIVEGDLHIGSTAKEITTEPAEEIQSGKDSESSDQKDTRPLAAARLGELLREPLTEVTHRHHMKQNDTIFVQRILNSQEQASDLGETIRRELRSQLRSEIVLRRVTEPERADYALQGAIVNIDPNKRELQLKFLRKAGLLNWETLETIRVPLDGVEEIGYPDWTYPMDCATGNHPCNKNSPRKENACRSDNIDKALRFARAKAEITIQKQRSGATSNRHEQQLDFLRNGIDKDSAEIETKGSSISTEDGDVPRIVGGEVRVERCAQVLGNTSSP</sequence>
<evidence type="ECO:0000313" key="3">
    <source>
        <dbReference type="EMBL" id="VFK23019.1"/>
    </source>
</evidence>
<feature type="region of interest" description="Disordered" evidence="1">
    <location>
        <begin position="83"/>
        <end position="103"/>
    </location>
</feature>
<dbReference type="EMBL" id="CAADFM010000005">
    <property type="protein sequence ID" value="VFK06870.1"/>
    <property type="molecule type" value="Genomic_DNA"/>
</dbReference>
<feature type="region of interest" description="Disordered" evidence="1">
    <location>
        <begin position="296"/>
        <end position="317"/>
    </location>
</feature>
<evidence type="ECO:0000256" key="1">
    <source>
        <dbReference type="SAM" id="MobiDB-lite"/>
    </source>
</evidence>
<gene>
    <name evidence="2" type="ORF">BECKLPF1236A_GA0070988_100054</name>
    <name evidence="3" type="ORF">BECKLPF1236C_GA0070990_100032</name>
</gene>
<reference evidence="2" key="1">
    <citation type="submission" date="2019-02" db="EMBL/GenBank/DDBJ databases">
        <authorList>
            <person name="Gruber-Vodicka R. H."/>
            <person name="Seah K. B. B."/>
        </authorList>
    </citation>
    <scope>NUCLEOTIDE SEQUENCE</scope>
    <source>
        <strain evidence="2">BECK_S312</strain>
        <strain evidence="3">BECK_S426</strain>
    </source>
</reference>